<accession>A0A1H8YNG2</accession>
<dbReference type="OrthoDB" id="3688119at2"/>
<reference evidence="2 3" key="1">
    <citation type="submission" date="2016-10" db="EMBL/GenBank/DDBJ databases">
        <authorList>
            <person name="de Groot N.N."/>
        </authorList>
    </citation>
    <scope>NUCLEOTIDE SEQUENCE [LARGE SCALE GENOMIC DNA]</scope>
    <source>
        <strain evidence="2 3">DSM 44993</strain>
    </source>
</reference>
<evidence type="ECO:0000313" key="2">
    <source>
        <dbReference type="EMBL" id="SEP53623.1"/>
    </source>
</evidence>
<evidence type="ECO:0000313" key="3">
    <source>
        <dbReference type="Proteomes" id="UP000198582"/>
    </source>
</evidence>
<keyword evidence="1" id="KW-0812">Transmembrane</keyword>
<evidence type="ECO:0000256" key="1">
    <source>
        <dbReference type="SAM" id="Phobius"/>
    </source>
</evidence>
<name>A0A1H8YNG2_9PSEU</name>
<dbReference type="RefSeq" id="WP_091628413.1">
    <property type="nucleotide sequence ID" value="NZ_FOEF01000029.1"/>
</dbReference>
<gene>
    <name evidence="2" type="ORF">SAMN04489732_12948</name>
</gene>
<feature type="transmembrane region" description="Helical" evidence="1">
    <location>
        <begin position="64"/>
        <end position="85"/>
    </location>
</feature>
<sequence length="186" mass="20377">MITEVDFDIPLEIAERLAAGELIRWGGVVRNPAGRLVAHLKEISASKPNEDVVEAAAWMLKKPVVIAGLATLTVVGTATAAVAIVRKRKRAQPECVKNYNDSLRTYIEAVRNQSLDAEIIDRLIADLGAVKAYSENGNITVDFSVEQSDSIDLDEFPESTPTSTDAPVVDLRRYLEVQRKLFNDAA</sequence>
<dbReference type="AlphaFoldDB" id="A0A1H8YNG2"/>
<protein>
    <submittedName>
        <fullName evidence="2">Uncharacterized protein</fullName>
    </submittedName>
</protein>
<keyword evidence="1" id="KW-0472">Membrane</keyword>
<organism evidence="2 3">
    <name type="scientific">Amycolatopsis saalfeldensis</name>
    <dbReference type="NCBI Taxonomy" id="394193"/>
    <lineage>
        <taxon>Bacteria</taxon>
        <taxon>Bacillati</taxon>
        <taxon>Actinomycetota</taxon>
        <taxon>Actinomycetes</taxon>
        <taxon>Pseudonocardiales</taxon>
        <taxon>Pseudonocardiaceae</taxon>
        <taxon>Amycolatopsis</taxon>
    </lineage>
</organism>
<keyword evidence="3" id="KW-1185">Reference proteome</keyword>
<proteinExistence type="predicted"/>
<dbReference type="EMBL" id="FOEF01000029">
    <property type="protein sequence ID" value="SEP53623.1"/>
    <property type="molecule type" value="Genomic_DNA"/>
</dbReference>
<dbReference type="Proteomes" id="UP000198582">
    <property type="component" value="Unassembled WGS sequence"/>
</dbReference>
<keyword evidence="1" id="KW-1133">Transmembrane helix</keyword>